<dbReference type="Pfam" id="PF13522">
    <property type="entry name" value="GATase_6"/>
    <property type="match status" value="1"/>
</dbReference>
<dbReference type="Gene3D" id="3.60.20.10">
    <property type="entry name" value="Glutamine Phosphoribosylpyrophosphate, subunit 1, domain 1"/>
    <property type="match status" value="1"/>
</dbReference>
<dbReference type="EC" id="6.3.5.4" evidence="3"/>
<dbReference type="GO" id="GO:0004066">
    <property type="term" value="F:asparagine synthase (glutamine-hydrolyzing) activity"/>
    <property type="evidence" value="ECO:0007669"/>
    <property type="project" value="UniProtKB-EC"/>
</dbReference>
<organism evidence="9 10">
    <name type="scientific">Thalassomonas haliotis</name>
    <dbReference type="NCBI Taxonomy" id="485448"/>
    <lineage>
        <taxon>Bacteria</taxon>
        <taxon>Pseudomonadati</taxon>
        <taxon>Pseudomonadota</taxon>
        <taxon>Gammaproteobacteria</taxon>
        <taxon>Alteromonadales</taxon>
        <taxon>Colwelliaceae</taxon>
        <taxon>Thalassomonas</taxon>
    </lineage>
</organism>
<comment type="similarity">
    <text evidence="2">Belongs to the asparagine synthetase family.</text>
</comment>
<dbReference type="SUPFAM" id="SSF56235">
    <property type="entry name" value="N-terminal nucleophile aminohydrolases (Ntn hydrolases)"/>
    <property type="match status" value="1"/>
</dbReference>
<dbReference type="CDD" id="cd00712">
    <property type="entry name" value="AsnB"/>
    <property type="match status" value="1"/>
</dbReference>
<keyword evidence="5" id="KW-0067">ATP-binding</keyword>
<keyword evidence="9" id="KW-0436">Ligase</keyword>
<evidence type="ECO:0000259" key="8">
    <source>
        <dbReference type="PROSITE" id="PS51278"/>
    </source>
</evidence>
<dbReference type="PANTHER" id="PTHR43284">
    <property type="entry name" value="ASPARAGINE SYNTHETASE (GLUTAMINE-HYDROLYZING)"/>
    <property type="match status" value="1"/>
</dbReference>
<dbReference type="Proteomes" id="UP001215231">
    <property type="component" value="Chromosome"/>
</dbReference>
<keyword evidence="4" id="KW-0547">Nucleotide-binding</keyword>
<name>A0ABY7VPV9_9GAMM</name>
<feature type="domain" description="Glutamine amidotransferase type-2" evidence="8">
    <location>
        <begin position="2"/>
        <end position="219"/>
    </location>
</feature>
<dbReference type="Gene3D" id="3.40.50.620">
    <property type="entry name" value="HUPs"/>
    <property type="match status" value="1"/>
</dbReference>
<gene>
    <name evidence="9" type="primary">asnB</name>
    <name evidence="9" type="ORF">H3N35_27530</name>
</gene>
<dbReference type="InterPro" id="IPR006426">
    <property type="entry name" value="Asn_synth_AEB"/>
</dbReference>
<comment type="pathway">
    <text evidence="1">Amino-acid biosynthesis; L-asparagine biosynthesis; L-asparagine from L-aspartate (L-Gln route): step 1/1.</text>
</comment>
<evidence type="ECO:0000313" key="10">
    <source>
        <dbReference type="Proteomes" id="UP001215231"/>
    </source>
</evidence>
<dbReference type="InterPro" id="IPR017932">
    <property type="entry name" value="GATase_2_dom"/>
</dbReference>
<dbReference type="PANTHER" id="PTHR43284:SF1">
    <property type="entry name" value="ASPARAGINE SYNTHETASE"/>
    <property type="match status" value="1"/>
</dbReference>
<dbReference type="PROSITE" id="PS51278">
    <property type="entry name" value="GATASE_TYPE_2"/>
    <property type="match status" value="1"/>
</dbReference>
<dbReference type="SUPFAM" id="SSF52402">
    <property type="entry name" value="Adenine nucleotide alpha hydrolases-like"/>
    <property type="match status" value="1"/>
</dbReference>
<keyword evidence="10" id="KW-1185">Reference proteome</keyword>
<reference evidence="9 10" key="1">
    <citation type="journal article" date="2022" name="Mar. Drugs">
        <title>Bioassay-Guided Fractionation Leads to the Detection of Cholic Acid Generated by the Rare Thalassomonas sp.</title>
        <authorList>
            <person name="Pheiffer F."/>
            <person name="Schneider Y.K."/>
            <person name="Hansen E.H."/>
            <person name="Andersen J.H."/>
            <person name="Isaksson J."/>
            <person name="Busche T."/>
            <person name="R C."/>
            <person name="Kalinowski J."/>
            <person name="Zyl L.V."/>
            <person name="Trindade M."/>
        </authorList>
    </citation>
    <scope>NUCLEOTIDE SEQUENCE [LARGE SCALE GENOMIC DNA]</scope>
    <source>
        <strain evidence="9 10">A5K-61T</strain>
    </source>
</reference>
<evidence type="ECO:0000256" key="3">
    <source>
        <dbReference type="ARBA" id="ARBA00012737"/>
    </source>
</evidence>
<dbReference type="CDD" id="cd01991">
    <property type="entry name" value="Asn_synthase_B_C"/>
    <property type="match status" value="1"/>
</dbReference>
<comment type="catalytic activity">
    <reaction evidence="7">
        <text>L-aspartate + L-glutamine + ATP + H2O = L-asparagine + L-glutamate + AMP + diphosphate + H(+)</text>
        <dbReference type="Rhea" id="RHEA:12228"/>
        <dbReference type="ChEBI" id="CHEBI:15377"/>
        <dbReference type="ChEBI" id="CHEBI:15378"/>
        <dbReference type="ChEBI" id="CHEBI:29985"/>
        <dbReference type="ChEBI" id="CHEBI:29991"/>
        <dbReference type="ChEBI" id="CHEBI:30616"/>
        <dbReference type="ChEBI" id="CHEBI:33019"/>
        <dbReference type="ChEBI" id="CHEBI:58048"/>
        <dbReference type="ChEBI" id="CHEBI:58359"/>
        <dbReference type="ChEBI" id="CHEBI:456215"/>
        <dbReference type="EC" id="6.3.5.4"/>
    </reaction>
</comment>
<proteinExistence type="inferred from homology"/>
<dbReference type="InterPro" id="IPR001962">
    <property type="entry name" value="Asn_synthase"/>
</dbReference>
<accession>A0ABY7VPV9</accession>
<evidence type="ECO:0000256" key="7">
    <source>
        <dbReference type="ARBA" id="ARBA00048741"/>
    </source>
</evidence>
<dbReference type="InterPro" id="IPR033738">
    <property type="entry name" value="AsnB_N"/>
</dbReference>
<evidence type="ECO:0000256" key="1">
    <source>
        <dbReference type="ARBA" id="ARBA00005187"/>
    </source>
</evidence>
<evidence type="ECO:0000256" key="2">
    <source>
        <dbReference type="ARBA" id="ARBA00005752"/>
    </source>
</evidence>
<protein>
    <recommendedName>
        <fullName evidence="3">asparagine synthase (glutamine-hydrolyzing)</fullName>
        <ecNumber evidence="3">6.3.5.4</ecNumber>
    </recommendedName>
</protein>
<keyword evidence="6" id="KW-0315">Glutamine amidotransferase</keyword>
<sequence length="635" mass="71053">MCGIVGLWGATGAAEGQGRRVDNIAVMTDKLSHRGPDGQGVWHDEKNIALGHSRLAIQDLSTHGHQPMLSPCQRYVISFNGEIYNFIELREQLLNLGVRFNGQSDSEVLLATIWYWGIEKALTLFNGMFAFALWDKQTQCLTLAQDRAGKKPLYYGWVGQEFAFASELKALKALPGFSAEINKDALTLYLTYNYVPAPFSIYQGIHKLPQGSFLTLTADVFNQKNSVTNKIEQYWCPYQSAKANYHQPFNGSFNEAVNLLDAHLTDATRLRMIADVPLGVMLSGGIDSATVAAMAQSLSAQKINTFSIGFENSKKCEAAAASQIADYLGADHYELMVSGFDALNVLPLLPDMYDEPFGDSSQIPTYLVAKLAKSGVSVALTGDGGDELFYGYRRYFSSEKLCRVNRYIPELLRRPLAGLATGIGRLSLCEHKFLQHGENIAAGHPLDIYQSRISKFTEPHRLVPGTEKQVLANIEQIKALGIAEPAFNMMLLDYTSYLTGDILVKVDRATMATGLEARNPLLDCRIVEFAWSLPRDYKYQQGQGKTVLRQVLSRYVPDNLMNRPKQGFASPIKKWLSGPLRDWAETLLAQDKLKAQGLFEPGLVDYLWQRCKKNPDSRHSHLWTILMFQAWYQQQ</sequence>
<evidence type="ECO:0000256" key="4">
    <source>
        <dbReference type="ARBA" id="ARBA00022741"/>
    </source>
</evidence>
<dbReference type="EMBL" id="CP059693">
    <property type="protein sequence ID" value="WDE14693.1"/>
    <property type="molecule type" value="Genomic_DNA"/>
</dbReference>
<evidence type="ECO:0000256" key="6">
    <source>
        <dbReference type="ARBA" id="ARBA00022962"/>
    </source>
</evidence>
<dbReference type="Pfam" id="PF00733">
    <property type="entry name" value="Asn_synthase"/>
    <property type="match status" value="1"/>
</dbReference>
<dbReference type="PIRSF" id="PIRSF001589">
    <property type="entry name" value="Asn_synthetase_glu-h"/>
    <property type="match status" value="1"/>
</dbReference>
<dbReference type="InterPro" id="IPR014729">
    <property type="entry name" value="Rossmann-like_a/b/a_fold"/>
</dbReference>
<dbReference type="InterPro" id="IPR029055">
    <property type="entry name" value="Ntn_hydrolases_N"/>
</dbReference>
<dbReference type="NCBIfam" id="TIGR01536">
    <property type="entry name" value="asn_synth_AEB"/>
    <property type="match status" value="1"/>
</dbReference>
<dbReference type="InterPro" id="IPR051786">
    <property type="entry name" value="ASN_synthetase/amidase"/>
</dbReference>
<evidence type="ECO:0000313" key="9">
    <source>
        <dbReference type="EMBL" id="WDE14693.1"/>
    </source>
</evidence>
<evidence type="ECO:0000256" key="5">
    <source>
        <dbReference type="ARBA" id="ARBA00022840"/>
    </source>
</evidence>